<proteinExistence type="predicted"/>
<dbReference type="RefSeq" id="WP_166936282.1">
    <property type="nucleotide sequence ID" value="NZ_BAAADD010000007.1"/>
</dbReference>
<evidence type="ECO:0000313" key="2">
    <source>
        <dbReference type="Proteomes" id="UP001499951"/>
    </source>
</evidence>
<protein>
    <submittedName>
        <fullName evidence="1">Uncharacterized protein</fullName>
    </submittedName>
</protein>
<evidence type="ECO:0000313" key="1">
    <source>
        <dbReference type="EMBL" id="GAA0577191.1"/>
    </source>
</evidence>
<accession>A0ABN1EYR3</accession>
<gene>
    <name evidence="1" type="ORF">GCM10008942_27570</name>
</gene>
<dbReference type="Pfam" id="PF20319">
    <property type="entry name" value="DUF6614"/>
    <property type="match status" value="1"/>
</dbReference>
<keyword evidence="2" id="KW-1185">Reference proteome</keyword>
<reference evidence="1 2" key="1">
    <citation type="journal article" date="2019" name="Int. J. Syst. Evol. Microbiol.">
        <title>The Global Catalogue of Microorganisms (GCM) 10K type strain sequencing project: providing services to taxonomists for standard genome sequencing and annotation.</title>
        <authorList>
            <consortium name="The Broad Institute Genomics Platform"/>
            <consortium name="The Broad Institute Genome Sequencing Center for Infectious Disease"/>
            <person name="Wu L."/>
            <person name="Ma J."/>
        </authorList>
    </citation>
    <scope>NUCLEOTIDE SEQUENCE [LARGE SCALE GENOMIC DNA]</scope>
    <source>
        <strain evidence="1 2">JCM 15089</strain>
    </source>
</reference>
<sequence length="116" mass="13101">MDHYHAFFDLKSGTSDIAFARAVAAFMEHLKAAGLIEGWHLTRRKLGLGPRDLGEFQVVMDTTDLAQLDAAFRHVSSRGEPAESLHFAVNRHAANVTFALYRDFPDPQRREGEEKF</sequence>
<dbReference type="Proteomes" id="UP001499951">
    <property type="component" value="Unassembled WGS sequence"/>
</dbReference>
<dbReference type="InterPro" id="IPR046722">
    <property type="entry name" value="DUF6614"/>
</dbReference>
<dbReference type="EMBL" id="BAAADD010000007">
    <property type="protein sequence ID" value="GAA0577191.1"/>
    <property type="molecule type" value="Genomic_DNA"/>
</dbReference>
<organism evidence="1 2">
    <name type="scientific">Rhizomicrobium electricum</name>
    <dbReference type="NCBI Taxonomy" id="480070"/>
    <lineage>
        <taxon>Bacteria</taxon>
        <taxon>Pseudomonadati</taxon>
        <taxon>Pseudomonadota</taxon>
        <taxon>Alphaproteobacteria</taxon>
        <taxon>Micropepsales</taxon>
        <taxon>Micropepsaceae</taxon>
        <taxon>Rhizomicrobium</taxon>
    </lineage>
</organism>
<comment type="caution">
    <text evidence="1">The sequence shown here is derived from an EMBL/GenBank/DDBJ whole genome shotgun (WGS) entry which is preliminary data.</text>
</comment>
<name>A0ABN1EYR3_9PROT</name>